<comment type="caution">
    <text evidence="2">The sequence shown here is derived from an EMBL/GenBank/DDBJ whole genome shotgun (WGS) entry which is preliminary data.</text>
</comment>
<dbReference type="PANTHER" id="PTHR43415:SF3">
    <property type="entry name" value="GNAT-FAMILY ACETYLTRANSFERASE"/>
    <property type="match status" value="1"/>
</dbReference>
<dbReference type="EMBL" id="BLZR01000001">
    <property type="protein sequence ID" value="GFP74499.1"/>
    <property type="molecule type" value="Genomic_DNA"/>
</dbReference>
<protein>
    <recommendedName>
        <fullName evidence="1">N-acetyltransferase domain-containing protein</fullName>
    </recommendedName>
</protein>
<proteinExistence type="predicted"/>
<sequence length="177" mass="20263">MINIFLNDKSQIIIREANKRDAKEMIDFYNVVGGETDFLSFGKNEFIRELKDYENYIEGVYKEENSIIFLATIEDKIVGIASINSNQKARTKHVGVLGIVVAKDFCGLGLGSKIIEHLIKWAKENKVTKKITLVTREDNTNAIRLYEKFGFEVEGLMKADNYIDGVYYNTLMMSLMI</sequence>
<gene>
    <name evidence="2" type="ORF">bsdtw1_00551</name>
</gene>
<evidence type="ECO:0000259" key="1">
    <source>
        <dbReference type="PROSITE" id="PS51186"/>
    </source>
</evidence>
<dbReference type="InterPro" id="IPR000182">
    <property type="entry name" value="GNAT_dom"/>
</dbReference>
<evidence type="ECO:0000313" key="3">
    <source>
        <dbReference type="Proteomes" id="UP000580568"/>
    </source>
</evidence>
<dbReference type="InterPro" id="IPR016181">
    <property type="entry name" value="Acyl_CoA_acyltransferase"/>
</dbReference>
<keyword evidence="3" id="KW-1185">Reference proteome</keyword>
<organism evidence="2 3">
    <name type="scientific">Clostridium fungisolvens</name>
    <dbReference type="NCBI Taxonomy" id="1604897"/>
    <lineage>
        <taxon>Bacteria</taxon>
        <taxon>Bacillati</taxon>
        <taxon>Bacillota</taxon>
        <taxon>Clostridia</taxon>
        <taxon>Eubacteriales</taxon>
        <taxon>Clostridiaceae</taxon>
        <taxon>Clostridium</taxon>
    </lineage>
</organism>
<dbReference type="Proteomes" id="UP000580568">
    <property type="component" value="Unassembled WGS sequence"/>
</dbReference>
<dbReference type="SUPFAM" id="SSF55729">
    <property type="entry name" value="Acyl-CoA N-acyltransferases (Nat)"/>
    <property type="match status" value="1"/>
</dbReference>
<dbReference type="Gene3D" id="3.40.630.30">
    <property type="match status" value="1"/>
</dbReference>
<dbReference type="PROSITE" id="PS51186">
    <property type="entry name" value="GNAT"/>
    <property type="match status" value="1"/>
</dbReference>
<dbReference type="AlphaFoldDB" id="A0A6V8SB89"/>
<evidence type="ECO:0000313" key="2">
    <source>
        <dbReference type="EMBL" id="GFP74499.1"/>
    </source>
</evidence>
<dbReference type="RefSeq" id="WP_244638099.1">
    <property type="nucleotide sequence ID" value="NZ_BLZR01000001.1"/>
</dbReference>
<dbReference type="GO" id="GO:0016747">
    <property type="term" value="F:acyltransferase activity, transferring groups other than amino-acyl groups"/>
    <property type="evidence" value="ECO:0007669"/>
    <property type="project" value="InterPro"/>
</dbReference>
<dbReference type="Pfam" id="PF00583">
    <property type="entry name" value="Acetyltransf_1"/>
    <property type="match status" value="1"/>
</dbReference>
<feature type="domain" description="N-acetyltransferase" evidence="1">
    <location>
        <begin position="12"/>
        <end position="177"/>
    </location>
</feature>
<dbReference type="PANTHER" id="PTHR43415">
    <property type="entry name" value="SPERMIDINE N(1)-ACETYLTRANSFERASE"/>
    <property type="match status" value="1"/>
</dbReference>
<reference evidence="2 3" key="1">
    <citation type="submission" date="2020-07" db="EMBL/GenBank/DDBJ databases">
        <title>A new beta-1,3-glucan-decomposing anaerobic bacterium isolated from anoxic soil subjected to biological soil disinfestation.</title>
        <authorList>
            <person name="Ueki A."/>
            <person name="Tonouchi A."/>
        </authorList>
    </citation>
    <scope>NUCLEOTIDE SEQUENCE [LARGE SCALE GENOMIC DNA]</scope>
    <source>
        <strain evidence="2 3">TW1</strain>
    </source>
</reference>
<dbReference type="CDD" id="cd04301">
    <property type="entry name" value="NAT_SF"/>
    <property type="match status" value="1"/>
</dbReference>
<accession>A0A6V8SB89</accession>
<name>A0A6V8SB89_9CLOT</name>